<dbReference type="PANTHER" id="PTHR43270">
    <property type="entry name" value="BETA-ALA-HIS DIPEPTIDASE"/>
    <property type="match status" value="1"/>
</dbReference>
<dbReference type="Proteomes" id="UP000054498">
    <property type="component" value="Unassembled WGS sequence"/>
</dbReference>
<keyword evidence="3" id="KW-0378">Hydrolase</keyword>
<evidence type="ECO:0000313" key="5">
    <source>
        <dbReference type="Proteomes" id="UP000054498"/>
    </source>
</evidence>
<dbReference type="Pfam" id="PF01546">
    <property type="entry name" value="Peptidase_M20"/>
    <property type="match status" value="1"/>
</dbReference>
<dbReference type="InterPro" id="IPR002933">
    <property type="entry name" value="Peptidase_M20"/>
</dbReference>
<dbReference type="PANTHER" id="PTHR43270:SF12">
    <property type="entry name" value="SUCCINYL-DIAMINOPIMELATE DESUCCINYLASE"/>
    <property type="match status" value="1"/>
</dbReference>
<accession>A0A0D2NST5</accession>
<organism evidence="4 5">
    <name type="scientific">Monoraphidium neglectum</name>
    <dbReference type="NCBI Taxonomy" id="145388"/>
    <lineage>
        <taxon>Eukaryota</taxon>
        <taxon>Viridiplantae</taxon>
        <taxon>Chlorophyta</taxon>
        <taxon>core chlorophytes</taxon>
        <taxon>Chlorophyceae</taxon>
        <taxon>CS clade</taxon>
        <taxon>Sphaeropleales</taxon>
        <taxon>Selenastraceae</taxon>
        <taxon>Monoraphidium</taxon>
    </lineage>
</organism>
<evidence type="ECO:0000256" key="1">
    <source>
        <dbReference type="ARBA" id="ARBA00022670"/>
    </source>
</evidence>
<keyword evidence="1" id="KW-0645">Protease</keyword>
<dbReference type="GO" id="GO:0046872">
    <property type="term" value="F:metal ion binding"/>
    <property type="evidence" value="ECO:0007669"/>
    <property type="project" value="UniProtKB-KW"/>
</dbReference>
<proteinExistence type="predicted"/>
<dbReference type="OrthoDB" id="3064516at2759"/>
<dbReference type="GO" id="GO:0006508">
    <property type="term" value="P:proteolysis"/>
    <property type="evidence" value="ECO:0007669"/>
    <property type="project" value="UniProtKB-KW"/>
</dbReference>
<dbReference type="EMBL" id="KK100276">
    <property type="protein sequence ID" value="KIZ07281.1"/>
    <property type="molecule type" value="Genomic_DNA"/>
</dbReference>
<gene>
    <name evidence="4" type="ORF">MNEG_0676</name>
</gene>
<evidence type="ECO:0000313" key="4">
    <source>
        <dbReference type="EMBL" id="KIZ07281.1"/>
    </source>
</evidence>
<keyword evidence="5" id="KW-1185">Reference proteome</keyword>
<dbReference type="RefSeq" id="XP_013906300.1">
    <property type="nucleotide sequence ID" value="XM_014050846.1"/>
</dbReference>
<dbReference type="Gene3D" id="3.40.630.10">
    <property type="entry name" value="Zn peptidases"/>
    <property type="match status" value="1"/>
</dbReference>
<dbReference type="Gene3D" id="3.30.70.360">
    <property type="match status" value="1"/>
</dbReference>
<evidence type="ECO:0000256" key="2">
    <source>
        <dbReference type="ARBA" id="ARBA00022723"/>
    </source>
</evidence>
<keyword evidence="2" id="KW-0479">Metal-binding</keyword>
<dbReference type="AlphaFoldDB" id="A0A0D2NST5"/>
<dbReference type="KEGG" id="mng:MNEG_0676"/>
<dbReference type="InterPro" id="IPR051458">
    <property type="entry name" value="Cyt/Met_Dipeptidase"/>
</dbReference>
<evidence type="ECO:0000256" key="3">
    <source>
        <dbReference type="ARBA" id="ARBA00022801"/>
    </source>
</evidence>
<dbReference type="SUPFAM" id="SSF53187">
    <property type="entry name" value="Zn-dependent exopeptidases"/>
    <property type="match status" value="1"/>
</dbReference>
<sequence length="193" mass="20459">MRLGAWLHDKLTAIGLQDVQVLQTEGPQPVVYASHSGAGPAAPTVLIYGHYDVQPVDPLGLWDDPPFEPRIRDGMFWGRGVDDDKGGLLGAVHAVESYLQSSEGSLPVNVKFLLEGQEEIGSPDLAAFLREHRGGLLAGVDLALSADGSQISKEQPGIATGLRGAVALQVDVRTAHTDIHSGAQPARGPLCFR</sequence>
<name>A0A0D2NST5_9CHLO</name>
<dbReference type="GO" id="GO:0008233">
    <property type="term" value="F:peptidase activity"/>
    <property type="evidence" value="ECO:0007669"/>
    <property type="project" value="UniProtKB-KW"/>
</dbReference>
<dbReference type="STRING" id="145388.A0A0D2NST5"/>
<dbReference type="GeneID" id="25726794"/>
<reference evidence="4 5" key="1">
    <citation type="journal article" date="2013" name="BMC Genomics">
        <title>Reconstruction of the lipid metabolism for the microalga Monoraphidium neglectum from its genome sequence reveals characteristics suitable for biofuel production.</title>
        <authorList>
            <person name="Bogen C."/>
            <person name="Al-Dilaimi A."/>
            <person name="Albersmeier A."/>
            <person name="Wichmann J."/>
            <person name="Grundmann M."/>
            <person name="Rupp O."/>
            <person name="Lauersen K.J."/>
            <person name="Blifernez-Klassen O."/>
            <person name="Kalinowski J."/>
            <person name="Goesmann A."/>
            <person name="Mussgnug J.H."/>
            <person name="Kruse O."/>
        </authorList>
    </citation>
    <scope>NUCLEOTIDE SEQUENCE [LARGE SCALE GENOMIC DNA]</scope>
    <source>
        <strain evidence="4 5">SAG 48.87</strain>
    </source>
</reference>
<protein>
    <submittedName>
        <fullName evidence="4">Cytosolic non-specific dipeptidase</fullName>
    </submittedName>
</protein>